<name>A0A1M7GLF3_RUMFL</name>
<dbReference type="InterPro" id="IPR050060">
    <property type="entry name" value="Phosphoglucosamine_mutase"/>
</dbReference>
<dbReference type="InterPro" id="IPR005846">
    <property type="entry name" value="A-D-PHexomutase_a/b/a-III"/>
</dbReference>
<dbReference type="GO" id="GO:0004615">
    <property type="term" value="F:phosphomannomutase activity"/>
    <property type="evidence" value="ECO:0007669"/>
    <property type="project" value="TreeGrafter"/>
</dbReference>
<keyword evidence="3 6" id="KW-0479">Metal-binding</keyword>
<feature type="binding site" evidence="6">
    <location>
        <position position="241"/>
    </location>
    <ligand>
        <name>Mg(2+)</name>
        <dbReference type="ChEBI" id="CHEBI:18420"/>
    </ligand>
</feature>
<dbReference type="Pfam" id="PF02879">
    <property type="entry name" value="PGM_PMM_II"/>
    <property type="match status" value="1"/>
</dbReference>
<evidence type="ECO:0000256" key="2">
    <source>
        <dbReference type="ARBA" id="ARBA00022553"/>
    </source>
</evidence>
<feature type="domain" description="Alpha-D-phosphohexomutase alpha/beta/alpha" evidence="9">
    <location>
        <begin position="159"/>
        <end position="254"/>
    </location>
</feature>
<comment type="similarity">
    <text evidence="1 6">Belongs to the phosphohexose mutase family.</text>
</comment>
<dbReference type="RefSeq" id="WP_072948111.1">
    <property type="nucleotide sequence ID" value="NZ_FRCT01000001.1"/>
</dbReference>
<gene>
    <name evidence="6" type="primary">glmM</name>
    <name evidence="11" type="ORF">SAMN04487860_101374</name>
</gene>
<evidence type="ECO:0000256" key="3">
    <source>
        <dbReference type="ARBA" id="ARBA00022723"/>
    </source>
</evidence>
<dbReference type="EMBL" id="FRCT01000001">
    <property type="protein sequence ID" value="SHM17113.1"/>
    <property type="molecule type" value="Genomic_DNA"/>
</dbReference>
<keyword evidence="4 6" id="KW-0460">Magnesium</keyword>
<dbReference type="AlphaFoldDB" id="A0A1M7GLF3"/>
<dbReference type="InterPro" id="IPR016055">
    <property type="entry name" value="A-D-PHexomutase_a/b/a-I/II/III"/>
</dbReference>
<evidence type="ECO:0000259" key="10">
    <source>
        <dbReference type="Pfam" id="PF02880"/>
    </source>
</evidence>
<reference evidence="11 12" key="1">
    <citation type="submission" date="2016-11" db="EMBL/GenBank/DDBJ databases">
        <authorList>
            <person name="Jaros S."/>
            <person name="Januszkiewicz K."/>
            <person name="Wedrychowicz H."/>
        </authorList>
    </citation>
    <scope>NUCLEOTIDE SEQUENCE [LARGE SCALE GENOMIC DNA]</scope>
    <source>
        <strain evidence="11 12">Y1</strain>
    </source>
</reference>
<evidence type="ECO:0000259" key="7">
    <source>
        <dbReference type="Pfam" id="PF00408"/>
    </source>
</evidence>
<feature type="binding site" evidence="6">
    <location>
        <position position="243"/>
    </location>
    <ligand>
        <name>Mg(2+)</name>
        <dbReference type="ChEBI" id="CHEBI:18420"/>
    </ligand>
</feature>
<dbReference type="PRINTS" id="PR00509">
    <property type="entry name" value="PGMPMM"/>
</dbReference>
<dbReference type="HAMAP" id="MF_01554_B">
    <property type="entry name" value="GlmM_B"/>
    <property type="match status" value="1"/>
</dbReference>
<evidence type="ECO:0000313" key="12">
    <source>
        <dbReference type="Proteomes" id="UP000184394"/>
    </source>
</evidence>
<feature type="active site" description="Phosphoserine intermediate" evidence="6">
    <location>
        <position position="101"/>
    </location>
</feature>
<dbReference type="InterPro" id="IPR006352">
    <property type="entry name" value="GlmM_bact"/>
</dbReference>
<evidence type="ECO:0000313" key="11">
    <source>
        <dbReference type="EMBL" id="SHM17113.1"/>
    </source>
</evidence>
<evidence type="ECO:0000256" key="5">
    <source>
        <dbReference type="ARBA" id="ARBA00023235"/>
    </source>
</evidence>
<dbReference type="Gene3D" id="3.40.120.10">
    <property type="entry name" value="Alpha-D-Glucose-1,6-Bisphosphate, subunit A, domain 3"/>
    <property type="match status" value="3"/>
</dbReference>
<dbReference type="Proteomes" id="UP000184394">
    <property type="component" value="Unassembled WGS sequence"/>
</dbReference>
<dbReference type="InterPro" id="IPR005843">
    <property type="entry name" value="A-D-PHexomutase_C"/>
</dbReference>
<proteinExistence type="inferred from homology"/>
<dbReference type="FunFam" id="3.40.120.10:FF:000001">
    <property type="entry name" value="Phosphoglucosamine mutase"/>
    <property type="match status" value="1"/>
</dbReference>
<comment type="catalytic activity">
    <reaction evidence="6">
        <text>alpha-D-glucosamine 1-phosphate = D-glucosamine 6-phosphate</text>
        <dbReference type="Rhea" id="RHEA:23424"/>
        <dbReference type="ChEBI" id="CHEBI:58516"/>
        <dbReference type="ChEBI" id="CHEBI:58725"/>
        <dbReference type="EC" id="5.4.2.10"/>
    </reaction>
</comment>
<dbReference type="Gene3D" id="3.30.310.50">
    <property type="entry name" value="Alpha-D-phosphohexomutase, C-terminal domain"/>
    <property type="match status" value="1"/>
</dbReference>
<dbReference type="GO" id="GO:0005975">
    <property type="term" value="P:carbohydrate metabolic process"/>
    <property type="evidence" value="ECO:0007669"/>
    <property type="project" value="InterPro"/>
</dbReference>
<comment type="cofactor">
    <cofactor evidence="6">
        <name>Mg(2+)</name>
        <dbReference type="ChEBI" id="CHEBI:18420"/>
    </cofactor>
    <text evidence="6">Binds 1 Mg(2+) ion per subunit.</text>
</comment>
<dbReference type="GO" id="GO:0009252">
    <property type="term" value="P:peptidoglycan biosynthetic process"/>
    <property type="evidence" value="ECO:0007669"/>
    <property type="project" value="TreeGrafter"/>
</dbReference>
<evidence type="ECO:0000256" key="1">
    <source>
        <dbReference type="ARBA" id="ARBA00010231"/>
    </source>
</evidence>
<dbReference type="Pfam" id="PF00408">
    <property type="entry name" value="PGM_PMM_IV"/>
    <property type="match status" value="1"/>
</dbReference>
<dbReference type="GO" id="GO:0006048">
    <property type="term" value="P:UDP-N-acetylglucosamine biosynthetic process"/>
    <property type="evidence" value="ECO:0007669"/>
    <property type="project" value="TreeGrafter"/>
</dbReference>
<sequence>MAKLFGTDGSRGIAVTDLTCELAMQTGRAAALVLAKKDGAKTKILIGKDTRVSSDALEAAVCAGICSVGADAELLGIVPTPALSYLIGVHEADGGIMISGSHNSAEYNGLKLFSAKGLKLMEEDEDEIERLVFAPSGEIKLSEPENVGRILHGEDAVREYIDHIKSVVTTDLSGLKVALDCANGCAAYTAERLFSELGAEVLVIADKPNGTNINKDCGSTHVHHLMEYVVENGCDCGLAFDGDADRCIAVDENGCLIDGDRLLAIFAEKLKSRGLLDNDTAVVTAMSGLGLRKYAAAHDIKLVSSGAGKRYVLERMLEGGYKLGGEPNGHIIFLDEAGTGDGQLTGARLLEILKNDNVKLSGLAGDMPAYPQVKLNVKIHPHYKELWKNEKSITELIEKYDKELCGEGRIMVRESGKEPIVRILIEGCDFGRINDMAVDIAQHIKESCAYKI</sequence>
<dbReference type="SUPFAM" id="SSF55957">
    <property type="entry name" value="Phosphoglucomutase, C-terminal domain"/>
    <property type="match status" value="1"/>
</dbReference>
<accession>A0A1M7GLF3</accession>
<dbReference type="GO" id="GO:0000287">
    <property type="term" value="F:magnesium ion binding"/>
    <property type="evidence" value="ECO:0007669"/>
    <property type="project" value="UniProtKB-UniRule"/>
</dbReference>
<dbReference type="PANTHER" id="PTHR42946">
    <property type="entry name" value="PHOSPHOHEXOSE MUTASE"/>
    <property type="match status" value="1"/>
</dbReference>
<keyword evidence="5 6" id="KW-0413">Isomerase</keyword>
<organism evidence="11 12">
    <name type="scientific">Ruminococcus flavefaciens</name>
    <dbReference type="NCBI Taxonomy" id="1265"/>
    <lineage>
        <taxon>Bacteria</taxon>
        <taxon>Bacillati</taxon>
        <taxon>Bacillota</taxon>
        <taxon>Clostridia</taxon>
        <taxon>Eubacteriales</taxon>
        <taxon>Oscillospiraceae</taxon>
        <taxon>Ruminococcus</taxon>
    </lineage>
</organism>
<keyword evidence="2 6" id="KW-0597">Phosphoprotein</keyword>
<comment type="PTM">
    <text evidence="6">Activated by phosphorylation.</text>
</comment>
<dbReference type="OrthoDB" id="9806956at2"/>
<dbReference type="GO" id="GO:0005829">
    <property type="term" value="C:cytosol"/>
    <property type="evidence" value="ECO:0007669"/>
    <property type="project" value="TreeGrafter"/>
</dbReference>
<feature type="domain" description="Alpha-D-phosphohexomutase alpha/beta/alpha" evidence="10">
    <location>
        <begin position="258"/>
        <end position="368"/>
    </location>
</feature>
<evidence type="ECO:0000256" key="6">
    <source>
        <dbReference type="HAMAP-Rule" id="MF_01554"/>
    </source>
</evidence>
<feature type="modified residue" description="Phosphoserine" evidence="6">
    <location>
        <position position="101"/>
    </location>
</feature>
<dbReference type="InterPro" id="IPR036900">
    <property type="entry name" value="A-D-PHexomutase_C_sf"/>
</dbReference>
<dbReference type="EC" id="5.4.2.10" evidence="6"/>
<dbReference type="InterPro" id="IPR005841">
    <property type="entry name" value="Alpha-D-phosphohexomutase_SF"/>
</dbReference>
<dbReference type="Pfam" id="PF02880">
    <property type="entry name" value="PGM_PMM_III"/>
    <property type="match status" value="1"/>
</dbReference>
<dbReference type="InterPro" id="IPR005845">
    <property type="entry name" value="A-D-PHexomutase_a/b/a-II"/>
</dbReference>
<feature type="domain" description="Alpha-D-phosphohexomutase alpha/beta/alpha" evidence="8">
    <location>
        <begin position="3"/>
        <end position="133"/>
    </location>
</feature>
<dbReference type="NCBIfam" id="TIGR01455">
    <property type="entry name" value="glmM"/>
    <property type="match status" value="1"/>
</dbReference>
<protein>
    <recommendedName>
        <fullName evidence="6">Phosphoglucosamine mutase</fullName>
        <ecNumber evidence="6">5.4.2.10</ecNumber>
    </recommendedName>
</protein>
<comment type="function">
    <text evidence="6">Catalyzes the conversion of glucosamine-6-phosphate to glucosamine-1-phosphate.</text>
</comment>
<evidence type="ECO:0000259" key="8">
    <source>
        <dbReference type="Pfam" id="PF02878"/>
    </source>
</evidence>
<dbReference type="PANTHER" id="PTHR42946:SF1">
    <property type="entry name" value="PHOSPHOGLUCOMUTASE (ALPHA-D-GLUCOSE-1,6-BISPHOSPHATE-DEPENDENT)"/>
    <property type="match status" value="1"/>
</dbReference>
<dbReference type="FunFam" id="3.40.120.10:FF:000003">
    <property type="entry name" value="Phosphoglucosamine mutase"/>
    <property type="match status" value="1"/>
</dbReference>
<dbReference type="Pfam" id="PF02878">
    <property type="entry name" value="PGM_PMM_I"/>
    <property type="match status" value="1"/>
</dbReference>
<evidence type="ECO:0000256" key="4">
    <source>
        <dbReference type="ARBA" id="ARBA00022842"/>
    </source>
</evidence>
<feature type="binding site" description="via phosphate group" evidence="6">
    <location>
        <position position="101"/>
    </location>
    <ligand>
        <name>Mg(2+)</name>
        <dbReference type="ChEBI" id="CHEBI:18420"/>
    </ligand>
</feature>
<dbReference type="GO" id="GO:0008966">
    <property type="term" value="F:phosphoglucosamine mutase activity"/>
    <property type="evidence" value="ECO:0007669"/>
    <property type="project" value="UniProtKB-UniRule"/>
</dbReference>
<dbReference type="CDD" id="cd05802">
    <property type="entry name" value="GlmM"/>
    <property type="match status" value="1"/>
</dbReference>
<evidence type="ECO:0000259" key="9">
    <source>
        <dbReference type="Pfam" id="PF02879"/>
    </source>
</evidence>
<dbReference type="InterPro" id="IPR005844">
    <property type="entry name" value="A-D-PHexomutase_a/b/a-I"/>
</dbReference>
<dbReference type="SUPFAM" id="SSF53738">
    <property type="entry name" value="Phosphoglucomutase, first 3 domains"/>
    <property type="match status" value="3"/>
</dbReference>
<feature type="domain" description="Alpha-D-phosphohexomutase C-terminal" evidence="7">
    <location>
        <begin position="384"/>
        <end position="442"/>
    </location>
</feature>
<feature type="binding site" evidence="6">
    <location>
        <position position="245"/>
    </location>
    <ligand>
        <name>Mg(2+)</name>
        <dbReference type="ChEBI" id="CHEBI:18420"/>
    </ligand>
</feature>